<comment type="similarity">
    <text evidence="2 6">Belongs to the transposase mutator family.</text>
</comment>
<dbReference type="PANTHER" id="PTHR33217:SF8">
    <property type="entry name" value="MUTATOR FAMILY TRANSPOSASE"/>
    <property type="match status" value="1"/>
</dbReference>
<keyword evidence="6" id="KW-0814">Transposable element</keyword>
<accession>A0ABV2B5A9</accession>
<comment type="caution">
    <text evidence="7">The sequence shown here is derived from an EMBL/GenBank/DDBJ whole genome shotgun (WGS) entry which is preliminary data.</text>
</comment>
<evidence type="ECO:0000256" key="4">
    <source>
        <dbReference type="ARBA" id="ARBA00023125"/>
    </source>
</evidence>
<dbReference type="Proteomes" id="UP001434419">
    <property type="component" value="Unassembled WGS sequence"/>
</dbReference>
<name>A0ABV2B5A9_9LACO</name>
<organism evidence="7 8">
    <name type="scientific">Lactobacillus crispatus</name>
    <dbReference type="NCBI Taxonomy" id="47770"/>
    <lineage>
        <taxon>Bacteria</taxon>
        <taxon>Bacillati</taxon>
        <taxon>Bacillota</taxon>
        <taxon>Bacilli</taxon>
        <taxon>Lactobacillales</taxon>
        <taxon>Lactobacillaceae</taxon>
        <taxon>Lactobacillus</taxon>
    </lineage>
</organism>
<dbReference type="Pfam" id="PF00872">
    <property type="entry name" value="Transposase_mut"/>
    <property type="match status" value="2"/>
</dbReference>
<evidence type="ECO:0000313" key="8">
    <source>
        <dbReference type="Proteomes" id="UP001434419"/>
    </source>
</evidence>
<gene>
    <name evidence="7" type="ORF">ABVC42_00565</name>
</gene>
<keyword evidence="5 6" id="KW-0233">DNA recombination</keyword>
<keyword evidence="8" id="KW-1185">Reference proteome</keyword>
<reference evidence="7" key="1">
    <citation type="submission" date="2024-06" db="EMBL/GenBank/DDBJ databases">
        <title>Vaginal Lactobacillus fatty acid response mechanisms reveal a metabolite-targeted strategy for bacterial vaginosis treatment.</title>
        <authorList>
            <person name="Zhu M."/>
            <person name="Blainey P.C."/>
            <person name="Bloom S.M."/>
            <person name="Kwon D.S."/>
        </authorList>
    </citation>
    <scope>NUCLEOTIDE SEQUENCE</scope>
    <source>
        <strain evidence="7">194_F1_1</strain>
    </source>
</reference>
<sequence length="419" mass="48624">MNDFTKDFAQALFNPDKINDLLRKELQQAVNNLLEAELTAFLGYDPYARNGWNTGNSRNGAYFRKVDTQFGPIEVQVPRDRNGQFHQHTLPGYKQHSDILESMIIKLYSKGVTTREIADLIEKTDVLESTIIKLYSKGVTTREIADLIEKMYGSHYSPAQVSNISKQMLPKVEAYHKRKLSDKFFCVYLDATYLPLRRETFEREAVYIAIGIKPNGHKEVIDYCIAPSENIEVWTDMLQNMKSRGLKQVELFLSDGVVGMKTALARTYPKAHFQRCLVHVMRNICAKVRVDDREKIMNEFKQVHQQTNKEEATAVLHDFYTKWGKVYSHVIRSLKDIEPDLLVFYNYPKQIRASIYSTNMIESFNNVIKRKAKPKAEFPTEQSLDAFIGIQAMSYNDRYFNRIHKGFGQVQDTLESYFD</sequence>
<evidence type="ECO:0000256" key="2">
    <source>
        <dbReference type="ARBA" id="ARBA00010961"/>
    </source>
</evidence>
<comment type="function">
    <text evidence="1 6">Required for the transposition of the insertion element.</text>
</comment>
<dbReference type="InterPro" id="IPR001207">
    <property type="entry name" value="Transposase_mutator"/>
</dbReference>
<dbReference type="NCBIfam" id="NF033543">
    <property type="entry name" value="transpos_IS256"/>
    <property type="match status" value="1"/>
</dbReference>
<evidence type="ECO:0000256" key="6">
    <source>
        <dbReference type="RuleBase" id="RU365089"/>
    </source>
</evidence>
<keyword evidence="4 6" id="KW-0238">DNA-binding</keyword>
<evidence type="ECO:0000313" key="7">
    <source>
        <dbReference type="EMBL" id="MES5148453.1"/>
    </source>
</evidence>
<protein>
    <recommendedName>
        <fullName evidence="6">Mutator family transposase</fullName>
    </recommendedName>
</protein>
<dbReference type="PANTHER" id="PTHR33217">
    <property type="entry name" value="TRANSPOSASE FOR INSERTION SEQUENCE ELEMENT IS1081"/>
    <property type="match status" value="1"/>
</dbReference>
<evidence type="ECO:0000256" key="3">
    <source>
        <dbReference type="ARBA" id="ARBA00022578"/>
    </source>
</evidence>
<dbReference type="PROSITE" id="PS01007">
    <property type="entry name" value="TRANSPOSASE_MUTATOR"/>
    <property type="match status" value="1"/>
</dbReference>
<evidence type="ECO:0000256" key="5">
    <source>
        <dbReference type="ARBA" id="ARBA00023172"/>
    </source>
</evidence>
<evidence type="ECO:0000256" key="1">
    <source>
        <dbReference type="ARBA" id="ARBA00002190"/>
    </source>
</evidence>
<keyword evidence="3 6" id="KW-0815">Transposition</keyword>
<dbReference type="EMBL" id="JBETVU010000007">
    <property type="protein sequence ID" value="MES5148453.1"/>
    <property type="molecule type" value="Genomic_DNA"/>
</dbReference>
<dbReference type="RefSeq" id="WP_353579805.1">
    <property type="nucleotide sequence ID" value="NZ_JBETVU010000007.1"/>
</dbReference>
<proteinExistence type="inferred from homology"/>